<dbReference type="EMBL" id="BARW01015333">
    <property type="protein sequence ID" value="GAI93547.1"/>
    <property type="molecule type" value="Genomic_DNA"/>
</dbReference>
<dbReference type="SUPFAM" id="SSF51445">
    <property type="entry name" value="(Trans)glycosidases"/>
    <property type="match status" value="1"/>
</dbReference>
<name>X1SKJ0_9ZZZZ</name>
<sequence>DHFLGIADHHGMRVILVLFDDCHRPDPEIGVQPLPVRGVHNSGSMQSPGQKLVLQFHDGTVAASEKKRLKEYVQGVLTRFKDDERVLMWDLYNEPGQWVFSRTSNGDKTNALLKLTWEWAQDVRPSQPLTACLDGSVGESNIVVNADHSDIITFHCYNGELLEQTIIQCQETGMGRPIICTEYMARELGTTFQYSLPIFKKHRVGCYNWGLVAGKSQTHWNWASVLNLERRQLQGAVLKPGDPIPEPALWFHDIFRIDGTPFDQKEVDFIKDITNSE</sequence>
<dbReference type="AlphaFoldDB" id="X1SKJ0"/>
<comment type="caution">
    <text evidence="1">The sequence shown here is derived from an EMBL/GenBank/DDBJ whole genome shotgun (WGS) entry which is preliminary data.</text>
</comment>
<feature type="non-terminal residue" evidence="1">
    <location>
        <position position="1"/>
    </location>
</feature>
<accession>X1SKJ0</accession>
<protein>
    <submittedName>
        <fullName evidence="1">Uncharacterized protein</fullName>
    </submittedName>
</protein>
<gene>
    <name evidence="1" type="ORF">S12H4_26940</name>
</gene>
<organism evidence="1">
    <name type="scientific">marine sediment metagenome</name>
    <dbReference type="NCBI Taxonomy" id="412755"/>
    <lineage>
        <taxon>unclassified sequences</taxon>
        <taxon>metagenomes</taxon>
        <taxon>ecological metagenomes</taxon>
    </lineage>
</organism>
<reference evidence="1" key="1">
    <citation type="journal article" date="2014" name="Front. Microbiol.">
        <title>High frequency of phylogenetically diverse reductive dehalogenase-homologous genes in deep subseafloor sedimentary metagenomes.</title>
        <authorList>
            <person name="Kawai M."/>
            <person name="Futagami T."/>
            <person name="Toyoda A."/>
            <person name="Takaki Y."/>
            <person name="Nishi S."/>
            <person name="Hori S."/>
            <person name="Arai W."/>
            <person name="Tsubouchi T."/>
            <person name="Morono Y."/>
            <person name="Uchiyama I."/>
            <person name="Ito T."/>
            <person name="Fujiyama A."/>
            <person name="Inagaki F."/>
            <person name="Takami H."/>
        </authorList>
    </citation>
    <scope>NUCLEOTIDE SEQUENCE</scope>
    <source>
        <strain evidence="1">Expedition CK06-06</strain>
    </source>
</reference>
<dbReference type="InterPro" id="IPR017853">
    <property type="entry name" value="GH"/>
</dbReference>
<proteinExistence type="predicted"/>
<dbReference type="Gene3D" id="3.20.20.80">
    <property type="entry name" value="Glycosidases"/>
    <property type="match status" value="1"/>
</dbReference>
<evidence type="ECO:0000313" key="1">
    <source>
        <dbReference type="EMBL" id="GAI93547.1"/>
    </source>
</evidence>